<sequence>MGPKSILPLILQFLILPFLALAACDYGPDTCLQGYVWREAFAGDHVCVPPSSRTAAKADNAAAASRIQLVGGNVGPGVCKSGFVWRSARPLDRVCVTPATRTRTAQENDEGPFRVVCNCSLPLYTYTQRWFGTAPFCSGSCPAEWTAIRRASSGGGCERSRKGLCINCEAAFGSSCAFGTKVLCESNIASVTQS</sequence>
<keyword evidence="3" id="KW-1185">Reference proteome</keyword>
<dbReference type="OrthoDB" id="5420300at2759"/>
<evidence type="ECO:0000313" key="2">
    <source>
        <dbReference type="EMBL" id="CAI4214407.1"/>
    </source>
</evidence>
<organism evidence="2 3">
    <name type="scientific">Parascedosporium putredinis</name>
    <dbReference type="NCBI Taxonomy" id="1442378"/>
    <lineage>
        <taxon>Eukaryota</taxon>
        <taxon>Fungi</taxon>
        <taxon>Dikarya</taxon>
        <taxon>Ascomycota</taxon>
        <taxon>Pezizomycotina</taxon>
        <taxon>Sordariomycetes</taxon>
        <taxon>Hypocreomycetidae</taxon>
        <taxon>Microascales</taxon>
        <taxon>Microascaceae</taxon>
        <taxon>Parascedosporium</taxon>
    </lineage>
</organism>
<name>A0A9P1H0M9_9PEZI</name>
<accession>A0A9P1H0M9</accession>
<dbReference type="Proteomes" id="UP000838763">
    <property type="component" value="Unassembled WGS sequence"/>
</dbReference>
<protein>
    <submittedName>
        <fullName evidence="2">Uncharacterized protein</fullName>
    </submittedName>
</protein>
<reference evidence="2" key="1">
    <citation type="submission" date="2022-11" db="EMBL/GenBank/DDBJ databases">
        <authorList>
            <person name="Scott C."/>
            <person name="Bruce N."/>
        </authorList>
    </citation>
    <scope>NUCLEOTIDE SEQUENCE</scope>
</reference>
<dbReference type="AlphaFoldDB" id="A0A9P1H0M9"/>
<gene>
    <name evidence="2" type="ORF">PPNO1_LOCUS4136</name>
</gene>
<feature type="chain" id="PRO_5040261718" evidence="1">
    <location>
        <begin position="23"/>
        <end position="194"/>
    </location>
</feature>
<comment type="caution">
    <text evidence="2">The sequence shown here is derived from an EMBL/GenBank/DDBJ whole genome shotgun (WGS) entry which is preliminary data.</text>
</comment>
<keyword evidence="1" id="KW-0732">Signal</keyword>
<proteinExistence type="predicted"/>
<evidence type="ECO:0000256" key="1">
    <source>
        <dbReference type="SAM" id="SignalP"/>
    </source>
</evidence>
<evidence type="ECO:0000313" key="3">
    <source>
        <dbReference type="Proteomes" id="UP000838763"/>
    </source>
</evidence>
<dbReference type="PROSITE" id="PS51257">
    <property type="entry name" value="PROKAR_LIPOPROTEIN"/>
    <property type="match status" value="1"/>
</dbReference>
<feature type="signal peptide" evidence="1">
    <location>
        <begin position="1"/>
        <end position="22"/>
    </location>
</feature>
<dbReference type="EMBL" id="CALLCH030000011">
    <property type="protein sequence ID" value="CAI4214407.1"/>
    <property type="molecule type" value="Genomic_DNA"/>
</dbReference>